<name>A0A918ACN3_9ACTN</name>
<sequence>MYRARMSIGFGTLARIGHLYPSGGLCDYEIQRMAPDGVQFVTTRMPFRRTGLADDLALFDDLEAHSRLLADAEVDLIAVNCTAATMLAGPDAVNSRVRAATGIAATTTIEAVLEALAAAGIRRVALLTPYEEEVTAAEVAFLRGQGLEVAGTAMLPCRTPVEQAERDPEVWRRLARDPALQQADGLLISCAGIRVAPVLADIEREFGRPVIASNQALLWRCLRMTGVQDRPAGYGALLNGVFG</sequence>
<dbReference type="PIRSF" id="PIRSF015736">
    <property type="entry name" value="MI"/>
    <property type="match status" value="1"/>
</dbReference>
<evidence type="ECO:0000313" key="1">
    <source>
        <dbReference type="EMBL" id="GGP13341.1"/>
    </source>
</evidence>
<dbReference type="PANTHER" id="PTHR40267:SF1">
    <property type="entry name" value="BLR3294 PROTEIN"/>
    <property type="match status" value="1"/>
</dbReference>
<comment type="caution">
    <text evidence="1">The sequence shown here is derived from an EMBL/GenBank/DDBJ whole genome shotgun (WGS) entry which is preliminary data.</text>
</comment>
<dbReference type="PANTHER" id="PTHR40267">
    <property type="entry name" value="BLR3294 PROTEIN"/>
    <property type="match status" value="1"/>
</dbReference>
<proteinExistence type="predicted"/>
<evidence type="ECO:0000313" key="2">
    <source>
        <dbReference type="Proteomes" id="UP000660745"/>
    </source>
</evidence>
<dbReference type="Pfam" id="PF17645">
    <property type="entry name" value="Amdase"/>
    <property type="match status" value="1"/>
</dbReference>
<organism evidence="1 2">
    <name type="scientific">Nonomuraea glycinis</name>
    <dbReference type="NCBI Taxonomy" id="2047744"/>
    <lineage>
        <taxon>Bacteria</taxon>
        <taxon>Bacillati</taxon>
        <taxon>Actinomycetota</taxon>
        <taxon>Actinomycetes</taxon>
        <taxon>Streptosporangiales</taxon>
        <taxon>Streptosporangiaceae</taxon>
        <taxon>Nonomuraea</taxon>
    </lineage>
</organism>
<dbReference type="InterPro" id="IPR026286">
    <property type="entry name" value="MaiA/AMDase"/>
</dbReference>
<gene>
    <name evidence="1" type="ORF">GCM10012278_64720</name>
</gene>
<protein>
    <submittedName>
        <fullName evidence="1">Decarboxylase</fullName>
    </submittedName>
</protein>
<dbReference type="Proteomes" id="UP000660745">
    <property type="component" value="Unassembled WGS sequence"/>
</dbReference>
<dbReference type="EMBL" id="BMNK01000014">
    <property type="protein sequence ID" value="GGP13341.1"/>
    <property type="molecule type" value="Genomic_DNA"/>
</dbReference>
<dbReference type="AlphaFoldDB" id="A0A918ACN3"/>
<reference evidence="1" key="1">
    <citation type="journal article" date="2014" name="Int. J. Syst. Evol. Microbiol.">
        <title>Complete genome sequence of Corynebacterium casei LMG S-19264T (=DSM 44701T), isolated from a smear-ripened cheese.</title>
        <authorList>
            <consortium name="US DOE Joint Genome Institute (JGI-PGF)"/>
            <person name="Walter F."/>
            <person name="Albersmeier A."/>
            <person name="Kalinowski J."/>
            <person name="Ruckert C."/>
        </authorList>
    </citation>
    <scope>NUCLEOTIDE SEQUENCE</scope>
    <source>
        <strain evidence="1">CGMCC 4.7430</strain>
    </source>
</reference>
<reference evidence="1" key="2">
    <citation type="submission" date="2020-09" db="EMBL/GenBank/DDBJ databases">
        <authorList>
            <person name="Sun Q."/>
            <person name="Zhou Y."/>
        </authorList>
    </citation>
    <scope>NUCLEOTIDE SEQUENCE</scope>
    <source>
        <strain evidence="1">CGMCC 4.7430</strain>
    </source>
</reference>
<accession>A0A918ACN3</accession>
<dbReference type="InterPro" id="IPR053714">
    <property type="entry name" value="Iso_Racemase_Enz_sf"/>
</dbReference>
<keyword evidence="2" id="KW-1185">Reference proteome</keyword>
<dbReference type="Gene3D" id="3.40.50.12500">
    <property type="match status" value="1"/>
</dbReference>